<comment type="caution">
    <text evidence="2">The sequence shown here is derived from an EMBL/GenBank/DDBJ whole genome shotgun (WGS) entry which is preliminary data.</text>
</comment>
<gene>
    <name evidence="2" type="ORF">CRI88_11045</name>
</gene>
<name>A0A2I0UYW8_9BACI</name>
<sequence length="74" mass="8293">MELKTCPNCNSQNIHKGIIRAVHAPLHMFPEESFNKNAPLNSHLGNSSKITSYYCQDCGYILGAFVDEPNKLIK</sequence>
<organism evidence="2 3">
    <name type="scientific">Lysinibacillus fusiformis</name>
    <dbReference type="NCBI Taxonomy" id="28031"/>
    <lineage>
        <taxon>Bacteria</taxon>
        <taxon>Bacillati</taxon>
        <taxon>Bacillota</taxon>
        <taxon>Bacilli</taxon>
        <taxon>Bacillales</taxon>
        <taxon>Bacillaceae</taxon>
        <taxon>Lysinibacillus</taxon>
    </lineage>
</organism>
<evidence type="ECO:0000313" key="3">
    <source>
        <dbReference type="Proteomes" id="UP000234956"/>
    </source>
</evidence>
<dbReference type="Pfam" id="PF20097">
    <property type="entry name" value="DUF6487"/>
    <property type="match status" value="1"/>
</dbReference>
<evidence type="ECO:0000313" key="2">
    <source>
        <dbReference type="EMBL" id="PKU51258.1"/>
    </source>
</evidence>
<dbReference type="AlphaFoldDB" id="A0A2I0UYW8"/>
<dbReference type="EMBL" id="PDFK01000003">
    <property type="protein sequence ID" value="PKU51258.1"/>
    <property type="molecule type" value="Genomic_DNA"/>
</dbReference>
<dbReference type="InterPro" id="IPR045504">
    <property type="entry name" value="DUF6487"/>
</dbReference>
<protein>
    <submittedName>
        <fullName evidence="2">Acetyltransferase</fullName>
    </submittedName>
</protein>
<dbReference type="GO" id="GO:0016740">
    <property type="term" value="F:transferase activity"/>
    <property type="evidence" value="ECO:0007669"/>
    <property type="project" value="UniProtKB-KW"/>
</dbReference>
<dbReference type="Proteomes" id="UP000234956">
    <property type="component" value="Unassembled WGS sequence"/>
</dbReference>
<feature type="domain" description="DUF6487" evidence="1">
    <location>
        <begin position="6"/>
        <end position="61"/>
    </location>
</feature>
<keyword evidence="2" id="KW-0808">Transferase</keyword>
<proteinExistence type="predicted"/>
<accession>A0A2I0UYW8</accession>
<reference evidence="2 3" key="1">
    <citation type="submission" date="2017-10" db="EMBL/GenBank/DDBJ databases">
        <title>Draft genome of Lysinibacillus fusiformis strain Juneja, a laboratory-derived pathogen of Drosophila melanogaster.</title>
        <authorList>
            <person name="Smith B.R."/>
            <person name="Unckless R.L."/>
        </authorList>
    </citation>
    <scope>NUCLEOTIDE SEQUENCE [LARGE SCALE GENOMIC DNA]</scope>
    <source>
        <strain evidence="2 3">Juneja</strain>
    </source>
</reference>
<evidence type="ECO:0000259" key="1">
    <source>
        <dbReference type="Pfam" id="PF20097"/>
    </source>
</evidence>